<sequence>MEVKDRLVEVEDLVEDKGEAVQQARRRADELQQEARELLAQSGVKLQRLGELEGSYEANQLVLEAKAEELAELESAVRRVLDEISSKVTLYSTCL</sequence>
<protein>
    <submittedName>
        <fullName evidence="2">Laminin subunit beta-1</fullName>
    </submittedName>
</protein>
<keyword evidence="3" id="KW-1185">Reference proteome</keyword>
<feature type="coiled-coil region" evidence="1">
    <location>
        <begin position="7"/>
        <end position="83"/>
    </location>
</feature>
<evidence type="ECO:0000256" key="1">
    <source>
        <dbReference type="SAM" id="Coils"/>
    </source>
</evidence>
<evidence type="ECO:0000313" key="2">
    <source>
        <dbReference type="EMBL" id="TNN28778.1"/>
    </source>
</evidence>
<dbReference type="Proteomes" id="UP000314294">
    <property type="component" value="Unassembled WGS sequence"/>
</dbReference>
<evidence type="ECO:0000313" key="3">
    <source>
        <dbReference type="Proteomes" id="UP000314294"/>
    </source>
</evidence>
<proteinExistence type="predicted"/>
<dbReference type="AlphaFoldDB" id="A0A4Z2EJ37"/>
<name>A0A4Z2EJ37_9TELE</name>
<organism evidence="2 3">
    <name type="scientific">Liparis tanakae</name>
    <name type="common">Tanaka's snailfish</name>
    <dbReference type="NCBI Taxonomy" id="230148"/>
    <lineage>
        <taxon>Eukaryota</taxon>
        <taxon>Metazoa</taxon>
        <taxon>Chordata</taxon>
        <taxon>Craniata</taxon>
        <taxon>Vertebrata</taxon>
        <taxon>Euteleostomi</taxon>
        <taxon>Actinopterygii</taxon>
        <taxon>Neopterygii</taxon>
        <taxon>Teleostei</taxon>
        <taxon>Neoteleostei</taxon>
        <taxon>Acanthomorphata</taxon>
        <taxon>Eupercaria</taxon>
        <taxon>Perciformes</taxon>
        <taxon>Cottioidei</taxon>
        <taxon>Cottales</taxon>
        <taxon>Liparidae</taxon>
        <taxon>Liparis</taxon>
    </lineage>
</organism>
<keyword evidence="1" id="KW-0175">Coiled coil</keyword>
<dbReference type="EMBL" id="SRLO01006455">
    <property type="protein sequence ID" value="TNN28778.1"/>
    <property type="molecule type" value="Genomic_DNA"/>
</dbReference>
<reference evidence="2 3" key="1">
    <citation type="submission" date="2019-03" db="EMBL/GenBank/DDBJ databases">
        <title>First draft genome of Liparis tanakae, snailfish: a comprehensive survey of snailfish specific genes.</title>
        <authorList>
            <person name="Kim W."/>
            <person name="Song I."/>
            <person name="Jeong J.-H."/>
            <person name="Kim D."/>
            <person name="Kim S."/>
            <person name="Ryu S."/>
            <person name="Song J.Y."/>
            <person name="Lee S.K."/>
        </authorList>
    </citation>
    <scope>NUCLEOTIDE SEQUENCE [LARGE SCALE GENOMIC DNA]</scope>
    <source>
        <tissue evidence="2">Muscle</tissue>
    </source>
</reference>
<dbReference type="OrthoDB" id="8942511at2759"/>
<accession>A0A4Z2EJ37</accession>
<comment type="caution">
    <text evidence="2">The sequence shown here is derived from an EMBL/GenBank/DDBJ whole genome shotgun (WGS) entry which is preliminary data.</text>
</comment>
<gene>
    <name evidence="2" type="primary">LAMB1_1</name>
    <name evidence="2" type="ORF">EYF80_061075</name>
</gene>